<dbReference type="InterPro" id="IPR050725">
    <property type="entry name" value="CysQ/Inositol_MonoPase"/>
</dbReference>
<feature type="binding site" evidence="4">
    <location>
        <position position="230"/>
    </location>
    <ligand>
        <name>Mg(2+)</name>
        <dbReference type="ChEBI" id="CHEBI:18420"/>
        <label>2</label>
    </ligand>
</feature>
<dbReference type="Gene3D" id="3.30.540.10">
    <property type="entry name" value="Fructose-1,6-Bisphosphatase, subunit A, domain 1"/>
    <property type="match status" value="1"/>
</dbReference>
<gene>
    <name evidence="4 5" type="primary">cysQ</name>
    <name evidence="5" type="ORF">H8S65_03465</name>
</gene>
<dbReference type="Proteomes" id="UP000651475">
    <property type="component" value="Unassembled WGS sequence"/>
</dbReference>
<dbReference type="RefSeq" id="WP_186928655.1">
    <property type="nucleotide sequence ID" value="NZ_JACOOJ010000004.1"/>
</dbReference>
<keyword evidence="4" id="KW-1003">Cell membrane</keyword>
<comment type="similarity">
    <text evidence="4">Belongs to the inositol monophosphatase superfamily. CysQ family.</text>
</comment>
<evidence type="ECO:0000256" key="2">
    <source>
        <dbReference type="ARBA" id="ARBA00022723"/>
    </source>
</evidence>
<dbReference type="PANTHER" id="PTHR43028:SF5">
    <property type="entry name" value="3'(2'),5'-BISPHOSPHATE NUCLEOTIDASE 1"/>
    <property type="match status" value="1"/>
</dbReference>
<dbReference type="InterPro" id="IPR020583">
    <property type="entry name" value="Inositol_monoP_metal-BS"/>
</dbReference>
<dbReference type="InterPro" id="IPR006240">
    <property type="entry name" value="CysQ"/>
</dbReference>
<sequence>MNNYANYLYIAIRAALDAGKAIMDIYTDPESDFGIERKADNSPLTKADKKAHAIISMALSVTPFPVLSEEGKEIPFAERSGWDMLWIVDPLDGTKEFIKKNGEFTVNIALVKEGVPVLSVIYVPVRKELYFAADSLGAFKLTEIDSGNQPSMDEIKTKAIHLPMSMGHQGVVVVASRSHQTEETTSFIENLRKQGQPVTLISSGSSLKICLVAEGTADVYPRFAPTMEWDTAAGHAIARAAGCDVYHIDGKTPLKYNKEDLHNPWFIVKPL</sequence>
<protein>
    <recommendedName>
        <fullName evidence="4">3'(2'),5'-bisphosphate nucleotidase CysQ</fullName>
        <ecNumber evidence="4">3.1.3.7</ecNumber>
    </recommendedName>
    <alternativeName>
        <fullName evidence="4">3'(2'),5-bisphosphonucleoside 3'(2')-phosphohydrolase</fullName>
    </alternativeName>
    <alternativeName>
        <fullName evidence="4">3'-phosphoadenosine 5'-phosphate phosphatase</fullName>
        <shortName evidence="4">PAP phosphatase</shortName>
    </alternativeName>
</protein>
<accession>A0ABR7DK78</accession>
<comment type="cofactor">
    <cofactor evidence="4">
        <name>Mg(2+)</name>
        <dbReference type="ChEBI" id="CHEBI:18420"/>
    </cofactor>
</comment>
<keyword evidence="4 5" id="KW-0378">Hydrolase</keyword>
<feature type="binding site" evidence="4">
    <location>
        <position position="92"/>
    </location>
    <ligand>
        <name>Mg(2+)</name>
        <dbReference type="ChEBI" id="CHEBI:18420"/>
        <label>2</label>
    </ligand>
</feature>
<organism evidence="5 6">
    <name type="scientific">Parabacteroides hominis</name>
    <dbReference type="NCBI Taxonomy" id="2763057"/>
    <lineage>
        <taxon>Bacteria</taxon>
        <taxon>Pseudomonadati</taxon>
        <taxon>Bacteroidota</taxon>
        <taxon>Bacteroidia</taxon>
        <taxon>Bacteroidales</taxon>
        <taxon>Tannerellaceae</taxon>
        <taxon>Parabacteroides</taxon>
    </lineage>
</organism>
<dbReference type="Pfam" id="PF00459">
    <property type="entry name" value="Inositol_P"/>
    <property type="match status" value="1"/>
</dbReference>
<comment type="subcellular location">
    <subcellularLocation>
        <location evidence="4">Cell membrane</location>
        <topology evidence="4">Peripheral membrane protein</topology>
        <orientation evidence="4">Cytoplasmic side</orientation>
    </subcellularLocation>
</comment>
<dbReference type="CDD" id="cd01638">
    <property type="entry name" value="CysQ"/>
    <property type="match status" value="1"/>
</dbReference>
<comment type="function">
    <text evidence="4">Converts adenosine-3',5'-bisphosphate (PAP) to AMP.</text>
</comment>
<feature type="binding site" evidence="4">
    <location>
        <begin position="91"/>
        <end position="94"/>
    </location>
    <ligand>
        <name>substrate</name>
    </ligand>
</feature>
<dbReference type="PANTHER" id="PTHR43028">
    <property type="entry name" value="3'(2'),5'-BISPHOSPHATE NUCLEOTIDASE 1"/>
    <property type="match status" value="1"/>
</dbReference>
<feature type="binding site" evidence="4">
    <location>
        <position position="69"/>
    </location>
    <ligand>
        <name>substrate</name>
    </ligand>
</feature>
<feature type="binding site" evidence="4">
    <location>
        <position position="230"/>
    </location>
    <ligand>
        <name>substrate</name>
    </ligand>
</feature>
<dbReference type="PROSITE" id="PS00629">
    <property type="entry name" value="IMP_1"/>
    <property type="match status" value="1"/>
</dbReference>
<evidence type="ECO:0000313" key="5">
    <source>
        <dbReference type="EMBL" id="MBC5631841.1"/>
    </source>
</evidence>
<feature type="binding site" evidence="4">
    <location>
        <position position="91"/>
    </location>
    <ligand>
        <name>Mg(2+)</name>
        <dbReference type="ChEBI" id="CHEBI:18420"/>
        <label>1</label>
    </ligand>
</feature>
<keyword evidence="3 4" id="KW-0460">Magnesium</keyword>
<dbReference type="Gene3D" id="3.40.190.80">
    <property type="match status" value="1"/>
</dbReference>
<feature type="binding site" evidence="4">
    <location>
        <position position="89"/>
    </location>
    <ligand>
        <name>Mg(2+)</name>
        <dbReference type="ChEBI" id="CHEBI:18420"/>
        <label>1</label>
    </ligand>
</feature>
<keyword evidence="2 4" id="KW-0479">Metal-binding</keyword>
<evidence type="ECO:0000256" key="3">
    <source>
        <dbReference type="ARBA" id="ARBA00022842"/>
    </source>
</evidence>
<reference evidence="5 6" key="1">
    <citation type="submission" date="2020-08" db="EMBL/GenBank/DDBJ databases">
        <title>Genome public.</title>
        <authorList>
            <person name="Liu C."/>
            <person name="Sun Q."/>
        </authorList>
    </citation>
    <scope>NUCLEOTIDE SEQUENCE [LARGE SCALE GENOMIC DNA]</scope>
    <source>
        <strain evidence="5 6">NSJ-79</strain>
    </source>
</reference>
<comment type="catalytic activity">
    <reaction evidence="1 4">
        <text>adenosine 3',5'-bisphosphate + H2O = AMP + phosphate</text>
        <dbReference type="Rhea" id="RHEA:10040"/>
        <dbReference type="ChEBI" id="CHEBI:15377"/>
        <dbReference type="ChEBI" id="CHEBI:43474"/>
        <dbReference type="ChEBI" id="CHEBI:58343"/>
        <dbReference type="ChEBI" id="CHEBI:456215"/>
        <dbReference type="EC" id="3.1.3.7"/>
    </reaction>
</comment>
<dbReference type="SUPFAM" id="SSF56655">
    <property type="entry name" value="Carbohydrate phosphatase"/>
    <property type="match status" value="1"/>
</dbReference>
<dbReference type="EMBL" id="JACOOJ010000004">
    <property type="protein sequence ID" value="MBC5631841.1"/>
    <property type="molecule type" value="Genomic_DNA"/>
</dbReference>
<dbReference type="GO" id="GO:0008441">
    <property type="term" value="F:3'(2'),5'-bisphosphate nucleotidase activity"/>
    <property type="evidence" value="ECO:0007669"/>
    <property type="project" value="UniProtKB-EC"/>
</dbReference>
<dbReference type="HAMAP" id="MF_02095">
    <property type="entry name" value="CysQ"/>
    <property type="match status" value="1"/>
</dbReference>
<name>A0ABR7DK78_9BACT</name>
<proteinExistence type="inferred from homology"/>
<evidence type="ECO:0000256" key="4">
    <source>
        <dbReference type="HAMAP-Rule" id="MF_02095"/>
    </source>
</evidence>
<feature type="binding site" evidence="4">
    <location>
        <position position="69"/>
    </location>
    <ligand>
        <name>Mg(2+)</name>
        <dbReference type="ChEBI" id="CHEBI:18420"/>
        <label>1</label>
    </ligand>
</feature>
<dbReference type="InterPro" id="IPR000760">
    <property type="entry name" value="Inositol_monophosphatase-like"/>
</dbReference>
<dbReference type="NCBIfam" id="TIGR01331">
    <property type="entry name" value="bisphos_cysQ"/>
    <property type="match status" value="1"/>
</dbReference>
<comment type="caution">
    <text evidence="5">The sequence shown here is derived from an EMBL/GenBank/DDBJ whole genome shotgun (WGS) entry which is preliminary data.</text>
</comment>
<keyword evidence="4" id="KW-0472">Membrane</keyword>
<evidence type="ECO:0000313" key="6">
    <source>
        <dbReference type="Proteomes" id="UP000651475"/>
    </source>
</evidence>
<dbReference type="EC" id="3.1.3.7" evidence="4"/>
<feature type="binding site" evidence="4">
    <location>
        <position position="89"/>
    </location>
    <ligand>
        <name>Mg(2+)</name>
        <dbReference type="ChEBI" id="CHEBI:18420"/>
        <label>2</label>
    </ligand>
</feature>
<keyword evidence="6" id="KW-1185">Reference proteome</keyword>
<evidence type="ECO:0000256" key="1">
    <source>
        <dbReference type="ARBA" id="ARBA00001625"/>
    </source>
</evidence>